<dbReference type="Gene3D" id="3.40.50.150">
    <property type="entry name" value="Vaccinia Virus protein VP39"/>
    <property type="match status" value="1"/>
</dbReference>
<proteinExistence type="predicted"/>
<dbReference type="InterPro" id="IPR029063">
    <property type="entry name" value="SAM-dependent_MTases_sf"/>
</dbReference>
<sequence length="251" mass="28196">MKLSERLMAIAHLIPPGTAVADVGTDHGYLPIYLVKNGISRKAIATEVREGPFERARANIKKAGLEEFIEVRLGWGLTPLKPGEAEVAVIAGIGGETIWKIIEKSPDIINSMSAVIVQPMKYQHKLRKALMDHGFNFIEERVVKSEDRFYEIIVVRKGDWVSYDEIDVLVGPVLKKKKTPEVLDYIKTRIERLIFRLKEVEGRNTSSAAKARESIMKEIELLREVYKNADLPDGNKYHRAASSEETGPAMG</sequence>
<dbReference type="AlphaFoldDB" id="D9S2R9"/>
<dbReference type="Pfam" id="PF12847">
    <property type="entry name" value="Methyltransf_18"/>
    <property type="match status" value="1"/>
</dbReference>
<dbReference type="SUPFAM" id="SSF53335">
    <property type="entry name" value="S-adenosyl-L-methionine-dependent methyltransferases"/>
    <property type="match status" value="1"/>
</dbReference>
<reference evidence="1 2" key="1">
    <citation type="journal article" date="2010" name="Stand. Genomic Sci.">
        <title>Complete genome sequence of Thermosediminibacter oceani type strain (JW/IW-1228P).</title>
        <authorList>
            <person name="Pitluck S."/>
            <person name="Yasawong M."/>
            <person name="Munk C."/>
            <person name="Nolan M."/>
            <person name="Lapidus A."/>
            <person name="Lucas S."/>
            <person name="Glavina Del Rio T."/>
            <person name="Tice H."/>
            <person name="Cheng J.F."/>
            <person name="Bruce D."/>
            <person name="Detter C."/>
            <person name="Tapia R."/>
            <person name="Han C."/>
            <person name="Goodwin L."/>
            <person name="Liolios K."/>
            <person name="Ivanova N."/>
            <person name="Mavromatis K."/>
            <person name="Mikhailova N."/>
            <person name="Pati A."/>
            <person name="Chen A."/>
            <person name="Palaniappan K."/>
            <person name="Land M."/>
            <person name="Hauser L."/>
            <person name="Chang Y.J."/>
            <person name="Jeffries C.D."/>
            <person name="Rohde M."/>
            <person name="Spring S."/>
            <person name="Sikorski J."/>
            <person name="Goker M."/>
            <person name="Woyke T."/>
            <person name="Bristow J."/>
            <person name="Eisen J.A."/>
            <person name="Markowitz V."/>
            <person name="Hugenholtz P."/>
            <person name="Kyrpides N.C."/>
            <person name="Klenk H.P."/>
        </authorList>
    </citation>
    <scope>NUCLEOTIDE SEQUENCE [LARGE SCALE GENOMIC DNA]</scope>
    <source>
        <strain evidence="2">ATCC BAA-1034 / DSM 16646 / JW/IW-1228P</strain>
    </source>
</reference>
<dbReference type="STRING" id="555079.Toce_0934"/>
<name>D9S2R9_THEOJ</name>
<dbReference type="PIRSF" id="PIRSF018637">
    <property type="entry name" value="TrmK"/>
    <property type="match status" value="1"/>
</dbReference>
<dbReference type="HOGENOM" id="CLU_071037_1_0_9"/>
<dbReference type="OrthoDB" id="5881184at2"/>
<dbReference type="eggNOG" id="COG2384">
    <property type="taxonomic scope" value="Bacteria"/>
</dbReference>
<organism evidence="1 2">
    <name type="scientific">Thermosediminibacter oceani (strain ATCC BAA-1034 / DSM 16646 / JW/IW-1228P)</name>
    <dbReference type="NCBI Taxonomy" id="555079"/>
    <lineage>
        <taxon>Bacteria</taxon>
        <taxon>Bacillati</taxon>
        <taxon>Bacillota</taxon>
        <taxon>Clostridia</taxon>
        <taxon>Thermosediminibacterales</taxon>
        <taxon>Thermosediminibacteraceae</taxon>
        <taxon>Thermosediminibacter</taxon>
    </lineage>
</organism>
<dbReference type="PANTHER" id="PTHR38451:SF1">
    <property type="entry name" value="TRNA (ADENINE(22)-N(1))-METHYLTRANSFERASE"/>
    <property type="match status" value="1"/>
</dbReference>
<evidence type="ECO:0000313" key="1">
    <source>
        <dbReference type="EMBL" id="ADL07696.1"/>
    </source>
</evidence>
<dbReference type="GO" id="GO:0160105">
    <property type="term" value="F:tRNA (adenine(22)-N1)-methyltransferase activity"/>
    <property type="evidence" value="ECO:0007669"/>
    <property type="project" value="InterPro"/>
</dbReference>
<dbReference type="EMBL" id="CP002131">
    <property type="protein sequence ID" value="ADL07696.1"/>
    <property type="molecule type" value="Genomic_DNA"/>
</dbReference>
<dbReference type="InterPro" id="IPR006901">
    <property type="entry name" value="TrmK"/>
</dbReference>
<dbReference type="RefSeq" id="WP_013275738.1">
    <property type="nucleotide sequence ID" value="NC_014377.1"/>
</dbReference>
<dbReference type="KEGG" id="toc:Toce_0934"/>
<accession>D9S2R9</accession>
<keyword evidence="2" id="KW-1185">Reference proteome</keyword>
<gene>
    <name evidence="1" type="ordered locus">Toce_0934</name>
</gene>
<dbReference type="PANTHER" id="PTHR38451">
    <property type="entry name" value="TRNA (ADENINE(22)-N(1))-METHYLTRANSFERASE"/>
    <property type="match status" value="1"/>
</dbReference>
<protein>
    <recommendedName>
        <fullName evidence="3">SAM-dependent methyltransferase</fullName>
    </recommendedName>
</protein>
<dbReference type="Proteomes" id="UP000000272">
    <property type="component" value="Chromosome"/>
</dbReference>
<evidence type="ECO:0008006" key="3">
    <source>
        <dbReference type="Google" id="ProtNLM"/>
    </source>
</evidence>
<evidence type="ECO:0000313" key="2">
    <source>
        <dbReference type="Proteomes" id="UP000000272"/>
    </source>
</evidence>